<evidence type="ECO:0000313" key="4">
    <source>
        <dbReference type="EMBL" id="QES29428.1"/>
    </source>
</evidence>
<feature type="region of interest" description="Disordered" evidence="1">
    <location>
        <begin position="347"/>
        <end position="381"/>
    </location>
</feature>
<feature type="transmembrane region" description="Helical" evidence="2">
    <location>
        <begin position="251"/>
        <end position="274"/>
    </location>
</feature>
<reference evidence="4 5" key="1">
    <citation type="submission" date="2018-05" db="EMBL/GenBank/DDBJ databases">
        <title>Streptomyces venezuelae.</title>
        <authorList>
            <person name="Kim W."/>
            <person name="Lee N."/>
            <person name="Cho B.-K."/>
        </authorList>
    </citation>
    <scope>NUCLEOTIDE SEQUENCE [LARGE SCALE GENOMIC DNA]</scope>
    <source>
        <strain evidence="4 5">ATCC 14583</strain>
    </source>
</reference>
<feature type="transmembrane region" description="Helical" evidence="2">
    <location>
        <begin position="86"/>
        <end position="104"/>
    </location>
</feature>
<evidence type="ECO:0000259" key="3">
    <source>
        <dbReference type="Pfam" id="PF02517"/>
    </source>
</evidence>
<feature type="transmembrane region" description="Helical" evidence="2">
    <location>
        <begin position="286"/>
        <end position="306"/>
    </location>
</feature>
<gene>
    <name evidence="4" type="ORF">DEJ47_25990</name>
</gene>
<keyword evidence="4" id="KW-0482">Metalloprotease</keyword>
<keyword evidence="2" id="KW-1133">Transmembrane helix</keyword>
<evidence type="ECO:0000256" key="2">
    <source>
        <dbReference type="SAM" id="Phobius"/>
    </source>
</evidence>
<proteinExistence type="predicted"/>
<keyword evidence="4" id="KW-0378">Hydrolase</keyword>
<keyword evidence="2" id="KW-0472">Membrane</keyword>
<dbReference type="GO" id="GO:0006508">
    <property type="term" value="P:proteolysis"/>
    <property type="evidence" value="ECO:0007669"/>
    <property type="project" value="UniProtKB-KW"/>
</dbReference>
<dbReference type="Pfam" id="PF02517">
    <property type="entry name" value="Rce1-like"/>
    <property type="match status" value="1"/>
</dbReference>
<name>A0A5P2BI66_STRVZ</name>
<accession>A0A5P2BI66</accession>
<feature type="domain" description="CAAX prenyl protease 2/Lysostaphin resistance protein A-like" evidence="3">
    <location>
        <begin position="171"/>
        <end position="262"/>
    </location>
</feature>
<feature type="transmembrane region" description="Helical" evidence="2">
    <location>
        <begin position="41"/>
        <end position="66"/>
    </location>
</feature>
<feature type="transmembrane region" description="Helical" evidence="2">
    <location>
        <begin position="227"/>
        <end position="244"/>
    </location>
</feature>
<evidence type="ECO:0000256" key="1">
    <source>
        <dbReference type="SAM" id="MobiDB-lite"/>
    </source>
</evidence>
<feature type="transmembrane region" description="Helical" evidence="2">
    <location>
        <begin position="189"/>
        <end position="207"/>
    </location>
</feature>
<dbReference type="OrthoDB" id="2680086at2"/>
<keyword evidence="5" id="KW-1185">Reference proteome</keyword>
<dbReference type="GO" id="GO:0008237">
    <property type="term" value="F:metallopeptidase activity"/>
    <property type="evidence" value="ECO:0007669"/>
    <property type="project" value="UniProtKB-KW"/>
</dbReference>
<evidence type="ECO:0000313" key="5">
    <source>
        <dbReference type="Proteomes" id="UP000323046"/>
    </source>
</evidence>
<dbReference type="Proteomes" id="UP000323046">
    <property type="component" value="Chromosome"/>
</dbReference>
<keyword evidence="4" id="KW-0645">Protease</keyword>
<dbReference type="AlphaFoldDB" id="A0A5P2BI66"/>
<dbReference type="GO" id="GO:0004175">
    <property type="term" value="F:endopeptidase activity"/>
    <property type="evidence" value="ECO:0007669"/>
    <property type="project" value="UniProtKB-ARBA"/>
</dbReference>
<feature type="transmembrane region" description="Helical" evidence="2">
    <location>
        <begin position="124"/>
        <end position="143"/>
    </location>
</feature>
<dbReference type="InterPro" id="IPR003675">
    <property type="entry name" value="Rce1/LyrA-like_dom"/>
</dbReference>
<keyword evidence="2" id="KW-0812">Transmembrane</keyword>
<sequence>MTATPFPDAPLPPPFPDAPLPYHRLAHATGRHRWWRPLAGTALVLAGALVAAVAVLLGGEIAGAVLDRPVDKDGFHVWGGIGETGSALLSLALLTPVVFLAARWAQRRPAGTLSSVAGGLRWRWLGWCLLVALPLVCASSGVMMLLPESAGGGVDGGGGGAEWAGWPDFLLGLAMVCVLVPFQASAEEYVFRGWLVQAVGAWCRTPWPALVPQALLFAAAHGWGTPWGFADLVVFGLVAGVLTVRTGGLEAAIGLHVVNNLLAMGVSAAVAGALASDETAADMDRMAVGVDVVMLCGYAALVLRLASRRGVGVNQLPEAAGVAGLGGVGGRSASSMEEKEMRRSCMSHANGIPTPPKDMDVRAITSSAHPEPGHSGPHRRR</sequence>
<dbReference type="RefSeq" id="WP_150172151.1">
    <property type="nucleotide sequence ID" value="NZ_CP029193.1"/>
</dbReference>
<organism evidence="4 5">
    <name type="scientific">Streptomyces venezuelae</name>
    <dbReference type="NCBI Taxonomy" id="54571"/>
    <lineage>
        <taxon>Bacteria</taxon>
        <taxon>Bacillati</taxon>
        <taxon>Actinomycetota</taxon>
        <taxon>Actinomycetes</taxon>
        <taxon>Kitasatosporales</taxon>
        <taxon>Streptomycetaceae</taxon>
        <taxon>Streptomyces</taxon>
    </lineage>
</organism>
<dbReference type="GO" id="GO:0080120">
    <property type="term" value="P:CAAX-box protein maturation"/>
    <property type="evidence" value="ECO:0007669"/>
    <property type="project" value="UniProtKB-ARBA"/>
</dbReference>
<feature type="transmembrane region" description="Helical" evidence="2">
    <location>
        <begin position="163"/>
        <end position="182"/>
    </location>
</feature>
<protein>
    <submittedName>
        <fullName evidence="4">CPBP family intramembrane metalloprotease domain-containing protein</fullName>
    </submittedName>
</protein>
<dbReference type="EMBL" id="CP029193">
    <property type="protein sequence ID" value="QES29428.1"/>
    <property type="molecule type" value="Genomic_DNA"/>
</dbReference>